<dbReference type="Pfam" id="PF01657">
    <property type="entry name" value="Stress-antifung"/>
    <property type="match status" value="1"/>
</dbReference>
<dbReference type="InterPro" id="IPR051378">
    <property type="entry name" value="Cell2Cell_Antifungal"/>
</dbReference>
<evidence type="ECO:0000256" key="7">
    <source>
        <dbReference type="ARBA" id="ARBA00022737"/>
    </source>
</evidence>
<dbReference type="InterPro" id="IPR038408">
    <property type="entry name" value="GNK2_sf"/>
</dbReference>
<evidence type="ECO:0000313" key="18">
    <source>
        <dbReference type="Proteomes" id="UP001642487"/>
    </source>
</evidence>
<feature type="domain" description="Gnk2-homologous" evidence="16">
    <location>
        <begin position="28"/>
        <end position="132"/>
    </location>
</feature>
<keyword evidence="11" id="KW-0465">Mannose-binding</keyword>
<organism evidence="17 18">
    <name type="scientific">Citrullus colocynthis</name>
    <name type="common">colocynth</name>
    <dbReference type="NCBI Taxonomy" id="252529"/>
    <lineage>
        <taxon>Eukaryota</taxon>
        <taxon>Viridiplantae</taxon>
        <taxon>Streptophyta</taxon>
        <taxon>Embryophyta</taxon>
        <taxon>Tracheophyta</taxon>
        <taxon>Spermatophyta</taxon>
        <taxon>Magnoliopsida</taxon>
        <taxon>eudicotyledons</taxon>
        <taxon>Gunneridae</taxon>
        <taxon>Pentapetalae</taxon>
        <taxon>rosids</taxon>
        <taxon>fabids</taxon>
        <taxon>Cucurbitales</taxon>
        <taxon>Cucurbitaceae</taxon>
        <taxon>Benincaseae</taxon>
        <taxon>Citrullus</taxon>
    </lineage>
</organism>
<keyword evidence="9" id="KW-0965">Cell junction</keyword>
<evidence type="ECO:0000256" key="4">
    <source>
        <dbReference type="ARBA" id="ARBA00022581"/>
    </source>
</evidence>
<sequence length="134" mass="14496">MIGSSLKISAAFLAFFALCIMVVSVPNTGVRSVLCNSGTFTGGDPFAVSLDYVLKELESSTPTTKKYDFYNISPYPNSFAYGHASCNQNLTTSDCTACLGAAKTNMLGSCQMRIGGRAVLHDCVIRYEQYPFED</sequence>
<keyword evidence="7" id="KW-0677">Repeat</keyword>
<dbReference type="EMBL" id="OZ021740">
    <property type="protein sequence ID" value="CAK9323452.1"/>
    <property type="molecule type" value="Genomic_DNA"/>
</dbReference>
<evidence type="ECO:0000256" key="14">
    <source>
        <dbReference type="ARBA" id="ARBA00038393"/>
    </source>
</evidence>
<keyword evidence="6" id="KW-0430">Lectin</keyword>
<evidence type="ECO:0000256" key="13">
    <source>
        <dbReference type="ARBA" id="ARBA00024184"/>
    </source>
</evidence>
<evidence type="ECO:0000256" key="3">
    <source>
        <dbReference type="ARBA" id="ARBA00022577"/>
    </source>
</evidence>
<keyword evidence="5 15" id="KW-0732">Signal</keyword>
<keyword evidence="10" id="KW-0044">Antibiotic</keyword>
<feature type="signal peptide" evidence="15">
    <location>
        <begin position="1"/>
        <end position="24"/>
    </location>
</feature>
<feature type="chain" id="PRO_5045552793" description="Gnk2-homologous domain-containing protein" evidence="15">
    <location>
        <begin position="25"/>
        <end position="134"/>
    </location>
</feature>
<name>A0ABP0YYG5_9ROSI</name>
<keyword evidence="4" id="KW-0945">Host-virus interaction</keyword>
<keyword evidence="18" id="KW-1185">Reference proteome</keyword>
<dbReference type="Gene3D" id="3.30.430.20">
    <property type="entry name" value="Gnk2 domain, C-X8-C-X2-C motif"/>
    <property type="match status" value="1"/>
</dbReference>
<evidence type="ECO:0000256" key="1">
    <source>
        <dbReference type="ARBA" id="ARBA00004251"/>
    </source>
</evidence>
<reference evidence="17 18" key="1">
    <citation type="submission" date="2024-03" db="EMBL/GenBank/DDBJ databases">
        <authorList>
            <person name="Gkanogiannis A."/>
            <person name="Becerra Lopez-Lavalle L."/>
        </authorList>
    </citation>
    <scope>NUCLEOTIDE SEQUENCE [LARGE SCALE GENOMIC DNA]</scope>
</reference>
<evidence type="ECO:0000256" key="10">
    <source>
        <dbReference type="ARBA" id="ARBA00023022"/>
    </source>
</evidence>
<evidence type="ECO:0000256" key="12">
    <source>
        <dbReference type="ARBA" id="ARBA00023157"/>
    </source>
</evidence>
<comment type="similarity">
    <text evidence="14">Belongs to the cysteine-rich repeat secretory protein family. Plasmodesmata-located proteins (PDLD) subfamily.</text>
</comment>
<dbReference type="CDD" id="cd23509">
    <property type="entry name" value="Gnk2-like"/>
    <property type="match status" value="1"/>
</dbReference>
<keyword evidence="2" id="KW-0929">Antimicrobial</keyword>
<evidence type="ECO:0000256" key="2">
    <source>
        <dbReference type="ARBA" id="ARBA00022529"/>
    </source>
</evidence>
<evidence type="ECO:0000256" key="11">
    <source>
        <dbReference type="ARBA" id="ARBA00023035"/>
    </source>
</evidence>
<gene>
    <name evidence="17" type="ORF">CITCOLO1_LOCUS15634</name>
</gene>
<comment type="subcellular location">
    <subcellularLocation>
        <location evidence="13">Cell junction</location>
        <location evidence="13">Plasmodesma</location>
    </subcellularLocation>
    <subcellularLocation>
        <location evidence="1">Cell membrane</location>
        <topology evidence="1">Single-pass type I membrane protein</topology>
    </subcellularLocation>
</comment>
<evidence type="ECO:0000313" key="17">
    <source>
        <dbReference type="EMBL" id="CAK9323452.1"/>
    </source>
</evidence>
<keyword evidence="12" id="KW-1015">Disulfide bond</keyword>
<evidence type="ECO:0000259" key="16">
    <source>
        <dbReference type="PROSITE" id="PS51473"/>
    </source>
</evidence>
<evidence type="ECO:0000256" key="5">
    <source>
        <dbReference type="ARBA" id="ARBA00022729"/>
    </source>
</evidence>
<evidence type="ECO:0000256" key="8">
    <source>
        <dbReference type="ARBA" id="ARBA00022821"/>
    </source>
</evidence>
<dbReference type="InterPro" id="IPR002902">
    <property type="entry name" value="GNK2"/>
</dbReference>
<proteinExistence type="inferred from homology"/>
<dbReference type="PANTHER" id="PTHR32080">
    <property type="entry name" value="ANTIFUNGAL PROTEIN GINKBILOBIN-2-LIKE"/>
    <property type="match status" value="1"/>
</dbReference>
<evidence type="ECO:0000256" key="9">
    <source>
        <dbReference type="ARBA" id="ARBA00022949"/>
    </source>
</evidence>
<protein>
    <recommendedName>
        <fullName evidence="16">Gnk2-homologous domain-containing protein</fullName>
    </recommendedName>
</protein>
<dbReference type="Proteomes" id="UP001642487">
    <property type="component" value="Chromosome 6"/>
</dbReference>
<dbReference type="PANTHER" id="PTHR32080:SF54">
    <property type="entry name" value="GNK2-HOMOLOGOUS DOMAIN-CONTAINING PROTEIN"/>
    <property type="match status" value="1"/>
</dbReference>
<accession>A0ABP0YYG5</accession>
<evidence type="ECO:0000256" key="6">
    <source>
        <dbReference type="ARBA" id="ARBA00022734"/>
    </source>
</evidence>
<evidence type="ECO:0000256" key="15">
    <source>
        <dbReference type="SAM" id="SignalP"/>
    </source>
</evidence>
<keyword evidence="8" id="KW-0611">Plant defense</keyword>
<dbReference type="PROSITE" id="PS51473">
    <property type="entry name" value="GNK2"/>
    <property type="match status" value="1"/>
</dbReference>
<keyword evidence="3" id="KW-0295">Fungicide</keyword>